<feature type="domain" description="KNOX1" evidence="4">
    <location>
        <begin position="125"/>
        <end position="170"/>
    </location>
</feature>
<feature type="compositionally biased region" description="Basic residues" evidence="3">
    <location>
        <begin position="319"/>
        <end position="339"/>
    </location>
</feature>
<comment type="caution">
    <text evidence="5">The sequence shown here is derived from an EMBL/GenBank/DDBJ whole genome shotgun (WGS) entry which is preliminary data.</text>
</comment>
<organism evidence="5 6">
    <name type="scientific">Cuscuta australis</name>
    <dbReference type="NCBI Taxonomy" id="267555"/>
    <lineage>
        <taxon>Eukaryota</taxon>
        <taxon>Viridiplantae</taxon>
        <taxon>Streptophyta</taxon>
        <taxon>Embryophyta</taxon>
        <taxon>Tracheophyta</taxon>
        <taxon>Spermatophyta</taxon>
        <taxon>Magnoliopsida</taxon>
        <taxon>eudicotyledons</taxon>
        <taxon>Gunneridae</taxon>
        <taxon>Pentapetalae</taxon>
        <taxon>asterids</taxon>
        <taxon>lamiids</taxon>
        <taxon>Solanales</taxon>
        <taxon>Convolvulaceae</taxon>
        <taxon>Cuscuteae</taxon>
        <taxon>Cuscuta</taxon>
        <taxon>Cuscuta subgen. Grammica</taxon>
        <taxon>Cuscuta sect. Cleistogrammica</taxon>
    </lineage>
</organism>
<evidence type="ECO:0000256" key="3">
    <source>
        <dbReference type="SAM" id="MobiDB-lite"/>
    </source>
</evidence>
<evidence type="ECO:0000259" key="4">
    <source>
        <dbReference type="SMART" id="SM01255"/>
    </source>
</evidence>
<dbReference type="GO" id="GO:0005634">
    <property type="term" value="C:nucleus"/>
    <property type="evidence" value="ECO:0007669"/>
    <property type="project" value="UniProtKB-SubCell"/>
</dbReference>
<evidence type="ECO:0000313" key="6">
    <source>
        <dbReference type="Proteomes" id="UP000249390"/>
    </source>
</evidence>
<comment type="subcellular location">
    <subcellularLocation>
        <location evidence="1">Nucleus</location>
    </subcellularLocation>
</comment>
<reference evidence="5 6" key="1">
    <citation type="submission" date="2018-06" db="EMBL/GenBank/DDBJ databases">
        <title>The Genome of Cuscuta australis (Dodder) Provides Insight into the Evolution of Plant Parasitism.</title>
        <authorList>
            <person name="Liu H."/>
        </authorList>
    </citation>
    <scope>NUCLEOTIDE SEQUENCE [LARGE SCALE GENOMIC DNA]</scope>
    <source>
        <strain evidence="6">cv. Yunnan</strain>
        <tissue evidence="5">Vines</tissue>
    </source>
</reference>
<keyword evidence="6" id="KW-1185">Reference proteome</keyword>
<keyword evidence="2" id="KW-0539">Nucleus</keyword>
<dbReference type="EMBL" id="NQVE01000115">
    <property type="protein sequence ID" value="RAL47213.1"/>
    <property type="molecule type" value="Genomic_DNA"/>
</dbReference>
<feature type="region of interest" description="Disordered" evidence="3">
    <location>
        <begin position="203"/>
        <end position="353"/>
    </location>
</feature>
<evidence type="ECO:0000313" key="5">
    <source>
        <dbReference type="EMBL" id="RAL47213.1"/>
    </source>
</evidence>
<dbReference type="SMART" id="SM01255">
    <property type="entry name" value="KNOX1"/>
    <property type="match status" value="1"/>
</dbReference>
<gene>
    <name evidence="5" type="ORF">DM860_013178</name>
</gene>
<dbReference type="AlphaFoldDB" id="A0A328DT48"/>
<dbReference type="InterPro" id="IPR005540">
    <property type="entry name" value="KNOX1"/>
</dbReference>
<sequence length="353" mass="38011">MESYNHLAEEAVAARQRGSGNNNFMYGGGGGSVLGSYGRPDEGNNNNNNNLHISTGFHLQPGGECYSQSEGHSPHHQVKTEGENGAVSLHHQMFHQYPLIVRDDHNDYHHQADAAGAGNSLGEVDPVKAKIVSHPHYFSLLEAFIDCQKKVGAPPEVVARLTTARQEAEGKQRASFGSIDFSKDPELDQFMYVVEKEKEVLRGGRVIGGGGPRQQRRGDGGEGHGPAGARPGAEEPPSTEVQRVPEQPEAGAVEEEEEREAAEGGEAEAAQLVGAPLQVALPFRDREGGAGGGHRPRPEADQQLVHQPEEAPLEALRGHAVHGHARRPPPPIRRRRRPLHGPPLHPPPPPTSS</sequence>
<proteinExistence type="predicted"/>
<dbReference type="GO" id="GO:0003677">
    <property type="term" value="F:DNA binding"/>
    <property type="evidence" value="ECO:0007669"/>
    <property type="project" value="InterPro"/>
</dbReference>
<feature type="compositionally biased region" description="Acidic residues" evidence="3">
    <location>
        <begin position="252"/>
        <end position="266"/>
    </location>
</feature>
<protein>
    <recommendedName>
        <fullName evidence="4">KNOX1 domain-containing protein</fullName>
    </recommendedName>
</protein>
<name>A0A328DT48_9ASTE</name>
<evidence type="ECO:0000256" key="1">
    <source>
        <dbReference type="ARBA" id="ARBA00004123"/>
    </source>
</evidence>
<dbReference type="Pfam" id="PF03790">
    <property type="entry name" value="KNOX1"/>
    <property type="match status" value="1"/>
</dbReference>
<feature type="compositionally biased region" description="Pro residues" evidence="3">
    <location>
        <begin position="340"/>
        <end position="353"/>
    </location>
</feature>
<evidence type="ECO:0000256" key="2">
    <source>
        <dbReference type="ARBA" id="ARBA00023242"/>
    </source>
</evidence>
<dbReference type="Proteomes" id="UP000249390">
    <property type="component" value="Unassembled WGS sequence"/>
</dbReference>
<accession>A0A328DT48</accession>